<dbReference type="GO" id="GO:0003700">
    <property type="term" value="F:DNA-binding transcription factor activity"/>
    <property type="evidence" value="ECO:0007669"/>
    <property type="project" value="InterPro"/>
</dbReference>
<dbReference type="InterPro" id="IPR011991">
    <property type="entry name" value="ArsR-like_HTH"/>
</dbReference>
<dbReference type="PANTHER" id="PTHR42756">
    <property type="entry name" value="TRANSCRIPTIONAL REGULATOR, MARR"/>
    <property type="match status" value="1"/>
</dbReference>
<keyword evidence="6" id="KW-1185">Reference proteome</keyword>
<dbReference type="Gene3D" id="1.10.10.10">
    <property type="entry name" value="Winged helix-like DNA-binding domain superfamily/Winged helix DNA-binding domain"/>
    <property type="match status" value="1"/>
</dbReference>
<dbReference type="AlphaFoldDB" id="A4XGW9"/>
<dbReference type="InterPro" id="IPR036390">
    <property type="entry name" value="WH_DNA-bd_sf"/>
</dbReference>
<gene>
    <name evidence="5" type="ordered locus">Csac_0520</name>
</gene>
<evidence type="ECO:0000259" key="4">
    <source>
        <dbReference type="PROSITE" id="PS50995"/>
    </source>
</evidence>
<evidence type="ECO:0000313" key="6">
    <source>
        <dbReference type="Proteomes" id="UP000000256"/>
    </source>
</evidence>
<keyword evidence="1" id="KW-0805">Transcription regulation</keyword>
<dbReference type="InterPro" id="IPR000835">
    <property type="entry name" value="HTH_MarR-typ"/>
</dbReference>
<proteinExistence type="predicted"/>
<protein>
    <submittedName>
        <fullName evidence="5">Transcriptional regulator, MarR family</fullName>
    </submittedName>
</protein>
<dbReference type="RefSeq" id="WP_011916103.1">
    <property type="nucleotide sequence ID" value="NC_009437.1"/>
</dbReference>
<dbReference type="GO" id="GO:0003677">
    <property type="term" value="F:DNA binding"/>
    <property type="evidence" value="ECO:0007669"/>
    <property type="project" value="UniProtKB-KW"/>
</dbReference>
<reference evidence="5 6" key="1">
    <citation type="journal article" date="2008" name="Appl. Environ. Microbiol.">
        <title>Hydrogenomics of the extremely thermophilic bacterium Caldicellulosiruptor saccharolyticus.</title>
        <authorList>
            <person name="van de Werken H.J."/>
            <person name="Verhaart M.R."/>
            <person name="VanFossen A.L."/>
            <person name="Willquist K."/>
            <person name="Lewis D.L."/>
            <person name="Nichols J.D."/>
            <person name="Goorissen H.P."/>
            <person name="Mongodin E.F."/>
            <person name="Nelson K.E."/>
            <person name="van Niel E.W."/>
            <person name="Stams A.J."/>
            <person name="Ward D.E."/>
            <person name="de Vos W.M."/>
            <person name="van der Oost J."/>
            <person name="Kelly R.M."/>
            <person name="Kengen S.W."/>
        </authorList>
    </citation>
    <scope>NUCLEOTIDE SEQUENCE [LARGE SCALE GENOMIC DNA]</scope>
    <source>
        <strain evidence="6">ATCC 43494 / DSM 8903 / Tp8T 6331</strain>
    </source>
</reference>
<feature type="domain" description="HTH marR-type" evidence="4">
    <location>
        <begin position="1"/>
        <end position="143"/>
    </location>
</feature>
<evidence type="ECO:0000256" key="2">
    <source>
        <dbReference type="ARBA" id="ARBA00023125"/>
    </source>
</evidence>
<dbReference type="STRING" id="351627.Csac_0520"/>
<dbReference type="EMBL" id="CP000679">
    <property type="protein sequence ID" value="ABP66154.1"/>
    <property type="molecule type" value="Genomic_DNA"/>
</dbReference>
<dbReference type="Pfam" id="PF01047">
    <property type="entry name" value="MarR"/>
    <property type="match status" value="1"/>
</dbReference>
<accession>A4XGW9</accession>
<organism evidence="5 6">
    <name type="scientific">Caldicellulosiruptor saccharolyticus (strain ATCC 43494 / DSM 8903 / Tp8T 6331)</name>
    <dbReference type="NCBI Taxonomy" id="351627"/>
    <lineage>
        <taxon>Bacteria</taxon>
        <taxon>Bacillati</taxon>
        <taxon>Bacillota</taxon>
        <taxon>Bacillota incertae sedis</taxon>
        <taxon>Caldicellulosiruptorales</taxon>
        <taxon>Caldicellulosiruptoraceae</taxon>
        <taxon>Caldicellulosiruptor</taxon>
    </lineage>
</organism>
<name>A4XGW9_CALS8</name>
<dbReference type="PANTHER" id="PTHR42756:SF1">
    <property type="entry name" value="TRANSCRIPTIONAL REPRESSOR OF EMRAB OPERON"/>
    <property type="match status" value="1"/>
</dbReference>
<evidence type="ECO:0000256" key="1">
    <source>
        <dbReference type="ARBA" id="ARBA00023015"/>
    </source>
</evidence>
<dbReference type="OrthoDB" id="166070at2"/>
<dbReference type="CDD" id="cd00090">
    <property type="entry name" value="HTH_ARSR"/>
    <property type="match status" value="1"/>
</dbReference>
<dbReference type="KEGG" id="csc:Csac_0520"/>
<dbReference type="PROSITE" id="PS50995">
    <property type="entry name" value="HTH_MARR_2"/>
    <property type="match status" value="1"/>
</dbReference>
<evidence type="ECO:0000313" key="5">
    <source>
        <dbReference type="EMBL" id="ABP66154.1"/>
    </source>
</evidence>
<dbReference type="InterPro" id="IPR036388">
    <property type="entry name" value="WH-like_DNA-bd_sf"/>
</dbReference>
<evidence type="ECO:0000256" key="3">
    <source>
        <dbReference type="ARBA" id="ARBA00023163"/>
    </source>
</evidence>
<dbReference type="Proteomes" id="UP000000256">
    <property type="component" value="Chromosome"/>
</dbReference>
<dbReference type="PRINTS" id="PR00598">
    <property type="entry name" value="HTHMARR"/>
</dbReference>
<sequence>MNLSKKILGQIAENMLSIFPMITKNILKKDEFTEKYGLPPRFIHILHVVDSFGPMSISELARRLSISAPNMTPVLDKLISEGYIDRIKDESDRRISIIKTTEKGKWLLELHMQWVNQNLGKSLEKLSEDEIEELWYLLKRLKKLVVKMISTGQQKGDEEINV</sequence>
<dbReference type="HOGENOM" id="CLU_083287_27_4_9"/>
<dbReference type="eggNOG" id="COG1846">
    <property type="taxonomic scope" value="Bacteria"/>
</dbReference>
<dbReference type="SMART" id="SM00347">
    <property type="entry name" value="HTH_MARR"/>
    <property type="match status" value="1"/>
</dbReference>
<keyword evidence="3" id="KW-0804">Transcription</keyword>
<keyword evidence="2" id="KW-0238">DNA-binding</keyword>
<dbReference type="SUPFAM" id="SSF46785">
    <property type="entry name" value="Winged helix' DNA-binding domain"/>
    <property type="match status" value="1"/>
</dbReference>